<dbReference type="AlphaFoldDB" id="A0A7W7B246"/>
<dbReference type="Proteomes" id="UP000566324">
    <property type="component" value="Unassembled WGS sequence"/>
</dbReference>
<dbReference type="SUPFAM" id="SSF56059">
    <property type="entry name" value="Glutathione synthetase ATP-binding domain-like"/>
    <property type="match status" value="1"/>
</dbReference>
<dbReference type="EMBL" id="JACHNZ010000024">
    <property type="protein sequence ID" value="MBB4632620.1"/>
    <property type="molecule type" value="Genomic_DNA"/>
</dbReference>
<evidence type="ECO:0000313" key="2">
    <source>
        <dbReference type="EMBL" id="MBB4632620.1"/>
    </source>
</evidence>
<name>A0A7W7B246_9SPHN</name>
<accession>A0A7W7B246</accession>
<keyword evidence="3" id="KW-1185">Reference proteome</keyword>
<comment type="caution">
    <text evidence="2">The sequence shown here is derived from an EMBL/GenBank/DDBJ whole genome shotgun (WGS) entry which is preliminary data.</text>
</comment>
<dbReference type="InterPro" id="IPR039523">
    <property type="entry name" value="RimK-rel_E_lig_ATP-grasp"/>
</dbReference>
<proteinExistence type="predicted"/>
<sequence length="361" mass="39561">MNLGLPLDQIVKSARKAKAQSGRGIIAQIWDMIRLRIYGHGITADLYYDLRLFEPRLSWRQKTEYVGSWIKPKLYRVQGSDAVALFNDKLKAAAFFQENGIPSPPVLAATHAPAVAGVVSLNSPGQLKAWLMEQAPYPVFSKPAVSYRGYGNILIRSLDRAGGTLVYGNGHSSSIDDFADLHGAPGKPTLIFQDVLRPHPDMQSLIGDRIATARFMVLNDRPKPELYRVGLRIPAGTSMVDNFRGGASGNLLARLDPETGRLRDVLAAIGLDWQSVTHHPDTGRPFADFTIPDWDEAVALVLRASRAAPGLKIHSWDVAFTDAGPMLIEDNPAGDFVLVQLAADRGLATPRFMELYGGERI</sequence>
<dbReference type="RefSeq" id="WP_184069486.1">
    <property type="nucleotide sequence ID" value="NZ_JACHNZ010000024.1"/>
</dbReference>
<organism evidence="2 3">
    <name type="scientific">Sphingosinicella soli</name>
    <dbReference type="NCBI Taxonomy" id="333708"/>
    <lineage>
        <taxon>Bacteria</taxon>
        <taxon>Pseudomonadati</taxon>
        <taxon>Pseudomonadota</taxon>
        <taxon>Alphaproteobacteria</taxon>
        <taxon>Sphingomonadales</taxon>
        <taxon>Sphingosinicellaceae</taxon>
        <taxon>Sphingosinicella</taxon>
    </lineage>
</organism>
<protein>
    <recommendedName>
        <fullName evidence="1">Alpha-L-glutamate ligase-related protein ATP-grasp domain-containing protein</fullName>
    </recommendedName>
</protein>
<reference evidence="2 3" key="1">
    <citation type="submission" date="2020-08" db="EMBL/GenBank/DDBJ databases">
        <title>Genomic Encyclopedia of Type Strains, Phase IV (KMG-IV): sequencing the most valuable type-strain genomes for metagenomic binning, comparative biology and taxonomic classification.</title>
        <authorList>
            <person name="Goeker M."/>
        </authorList>
    </citation>
    <scope>NUCLEOTIDE SEQUENCE [LARGE SCALE GENOMIC DNA]</scope>
    <source>
        <strain evidence="2 3">DSM 17328</strain>
    </source>
</reference>
<feature type="domain" description="Alpha-L-glutamate ligase-related protein ATP-grasp" evidence="1">
    <location>
        <begin position="81"/>
        <end position="348"/>
    </location>
</feature>
<evidence type="ECO:0000259" key="1">
    <source>
        <dbReference type="Pfam" id="PF14397"/>
    </source>
</evidence>
<dbReference type="Pfam" id="PF14397">
    <property type="entry name" value="ATPgrasp_ST"/>
    <property type="match status" value="1"/>
</dbReference>
<evidence type="ECO:0000313" key="3">
    <source>
        <dbReference type="Proteomes" id="UP000566324"/>
    </source>
</evidence>
<gene>
    <name evidence="2" type="ORF">GGQ98_002246</name>
</gene>